<keyword evidence="9 12" id="KW-0521">NADP</keyword>
<keyword evidence="10 12" id="KW-0560">Oxidoreductase</keyword>
<dbReference type="InterPro" id="IPR050765">
    <property type="entry name" value="Riboflavin_Biosynth_HTPR"/>
</dbReference>
<comment type="catalytic activity">
    <reaction evidence="12">
        <text>5-amino-6-(5-phospho-D-ribitylamino)uracil + NADP(+) = 5-amino-6-(5-phospho-D-ribosylamino)uracil + NADPH + H(+)</text>
        <dbReference type="Rhea" id="RHEA:17845"/>
        <dbReference type="ChEBI" id="CHEBI:15378"/>
        <dbReference type="ChEBI" id="CHEBI:57783"/>
        <dbReference type="ChEBI" id="CHEBI:58349"/>
        <dbReference type="ChEBI" id="CHEBI:58421"/>
        <dbReference type="ChEBI" id="CHEBI:58453"/>
        <dbReference type="EC" id="1.1.1.193"/>
    </reaction>
</comment>
<keyword evidence="12 17" id="KW-0378">Hydrolase</keyword>
<dbReference type="InterPro" id="IPR024072">
    <property type="entry name" value="DHFR-like_dom_sf"/>
</dbReference>
<evidence type="ECO:0000259" key="16">
    <source>
        <dbReference type="PROSITE" id="PS51747"/>
    </source>
</evidence>
<dbReference type="RefSeq" id="WP_138949124.1">
    <property type="nucleotide sequence ID" value="NZ_CP040749.1"/>
</dbReference>
<dbReference type="SUPFAM" id="SSF53597">
    <property type="entry name" value="Dihydrofolate reductase-like"/>
    <property type="match status" value="1"/>
</dbReference>
<comment type="cofactor">
    <cofactor evidence="12 15">
        <name>Zn(2+)</name>
        <dbReference type="ChEBI" id="CHEBI:29105"/>
    </cofactor>
    <text evidence="12 15">Binds 1 zinc ion.</text>
</comment>
<feature type="binding site" evidence="14">
    <location>
        <position position="191"/>
    </location>
    <ligand>
        <name>substrate</name>
    </ligand>
</feature>
<evidence type="ECO:0000256" key="14">
    <source>
        <dbReference type="PIRSR" id="PIRSR006769-2"/>
    </source>
</evidence>
<keyword evidence="7 12" id="KW-0479">Metal-binding</keyword>
<comment type="pathway">
    <text evidence="3 12">Cofactor biosynthesis; riboflavin biosynthesis; 5-amino-6-(D-ribitylamino)uracil from GTP: step 3/4.</text>
</comment>
<keyword evidence="11" id="KW-0511">Multifunctional enzyme</keyword>
<dbReference type="SUPFAM" id="SSF53927">
    <property type="entry name" value="Cytidine deaminase-like"/>
    <property type="match status" value="1"/>
</dbReference>
<dbReference type="PANTHER" id="PTHR38011">
    <property type="entry name" value="DIHYDROFOLATE REDUCTASE FAMILY PROTEIN (AFU_ORTHOLOGUE AFUA_8G06820)"/>
    <property type="match status" value="1"/>
</dbReference>
<feature type="binding site" evidence="14">
    <location>
        <position position="207"/>
    </location>
    <ligand>
        <name>NADP(+)</name>
        <dbReference type="ChEBI" id="CHEBI:58349"/>
    </ligand>
</feature>
<evidence type="ECO:0000256" key="6">
    <source>
        <dbReference type="ARBA" id="ARBA00022619"/>
    </source>
</evidence>
<feature type="active site" description="Proton donor" evidence="13">
    <location>
        <position position="53"/>
    </location>
</feature>
<feature type="binding site" evidence="15">
    <location>
        <position position="87"/>
    </location>
    <ligand>
        <name>Zn(2+)</name>
        <dbReference type="ChEBI" id="CHEBI:29105"/>
        <note>catalytic</note>
    </ligand>
</feature>
<comment type="pathway">
    <text evidence="2 12">Cofactor biosynthesis; riboflavin biosynthesis; 5-amino-6-(D-ribitylamino)uracil from GTP: step 2/4.</text>
</comment>
<feature type="binding site" evidence="14">
    <location>
        <position position="203"/>
    </location>
    <ligand>
        <name>substrate</name>
    </ligand>
</feature>
<dbReference type="InterPro" id="IPR002125">
    <property type="entry name" value="CMP_dCMP_dom"/>
</dbReference>
<dbReference type="AlphaFoldDB" id="A0A5B7TNM6"/>
<dbReference type="Gene3D" id="3.40.140.10">
    <property type="entry name" value="Cytidine Deaminase, domain 2"/>
    <property type="match status" value="1"/>
</dbReference>
<dbReference type="PIRSF" id="PIRSF006769">
    <property type="entry name" value="RibD"/>
    <property type="match status" value="1"/>
</dbReference>
<dbReference type="GO" id="GO:0008703">
    <property type="term" value="F:5-amino-6-(5-phosphoribosylamino)uracil reductase activity"/>
    <property type="evidence" value="ECO:0007669"/>
    <property type="project" value="UniProtKB-EC"/>
</dbReference>
<feature type="binding site" evidence="14">
    <location>
        <begin position="291"/>
        <end position="297"/>
    </location>
    <ligand>
        <name>NADP(+)</name>
        <dbReference type="ChEBI" id="CHEBI:58349"/>
    </ligand>
</feature>
<evidence type="ECO:0000313" key="18">
    <source>
        <dbReference type="Proteomes" id="UP000306229"/>
    </source>
</evidence>
<accession>A0A5B7TNM6</accession>
<dbReference type="PANTHER" id="PTHR38011:SF7">
    <property type="entry name" value="2,5-DIAMINO-6-RIBOSYLAMINO-4(3H)-PYRIMIDINONE 5'-PHOSPHATE REDUCTASE"/>
    <property type="match status" value="1"/>
</dbReference>
<evidence type="ECO:0000256" key="10">
    <source>
        <dbReference type="ARBA" id="ARBA00023002"/>
    </source>
</evidence>
<evidence type="ECO:0000256" key="8">
    <source>
        <dbReference type="ARBA" id="ARBA00022833"/>
    </source>
</evidence>
<feature type="binding site" evidence="14">
    <location>
        <position position="157"/>
    </location>
    <ligand>
        <name>NADP(+)</name>
        <dbReference type="ChEBI" id="CHEBI:58349"/>
    </ligand>
</feature>
<dbReference type="InterPro" id="IPR016192">
    <property type="entry name" value="APOBEC/CMP_deaminase_Zn-bd"/>
</dbReference>
<dbReference type="InterPro" id="IPR002734">
    <property type="entry name" value="RibDG_C"/>
</dbReference>
<dbReference type="PROSITE" id="PS00903">
    <property type="entry name" value="CYT_DCMP_DEAMINASES_1"/>
    <property type="match status" value="1"/>
</dbReference>
<dbReference type="GO" id="GO:0008835">
    <property type="term" value="F:diaminohydroxyphosphoribosylaminopyrimidine deaminase activity"/>
    <property type="evidence" value="ECO:0007669"/>
    <property type="project" value="UniProtKB-EC"/>
</dbReference>
<feature type="binding site" evidence="14">
    <location>
        <position position="214"/>
    </location>
    <ligand>
        <name>substrate</name>
    </ligand>
</feature>
<gene>
    <name evidence="17" type="primary">ribD</name>
    <name evidence="17" type="ORF">FF125_07190</name>
</gene>
<comment type="similarity">
    <text evidence="5 12">In the C-terminal section; belongs to the HTP reductase family.</text>
</comment>
<dbReference type="NCBIfam" id="TIGR00326">
    <property type="entry name" value="eubact_ribD"/>
    <property type="match status" value="1"/>
</dbReference>
<dbReference type="GO" id="GO:0008270">
    <property type="term" value="F:zinc ion binding"/>
    <property type="evidence" value="ECO:0007669"/>
    <property type="project" value="InterPro"/>
</dbReference>
<feature type="domain" description="CMP/dCMP-type deaminase" evidence="16">
    <location>
        <begin position="2"/>
        <end position="126"/>
    </location>
</feature>
<keyword evidence="8 12" id="KW-0862">Zinc</keyword>
<keyword evidence="18" id="KW-1185">Reference proteome</keyword>
<dbReference type="Gene3D" id="3.40.430.10">
    <property type="entry name" value="Dihydrofolate Reductase, subunit A"/>
    <property type="match status" value="1"/>
</dbReference>
<dbReference type="PROSITE" id="PS51747">
    <property type="entry name" value="CYT_DCMP_DEAMINASES_2"/>
    <property type="match status" value="1"/>
</dbReference>
<evidence type="ECO:0000256" key="9">
    <source>
        <dbReference type="ARBA" id="ARBA00022857"/>
    </source>
</evidence>
<dbReference type="EC" id="3.5.4.26" evidence="12"/>
<dbReference type="EC" id="1.1.1.193" evidence="12"/>
<evidence type="ECO:0000256" key="2">
    <source>
        <dbReference type="ARBA" id="ARBA00004882"/>
    </source>
</evidence>
<evidence type="ECO:0000256" key="1">
    <source>
        <dbReference type="ARBA" id="ARBA00002151"/>
    </source>
</evidence>
<dbReference type="Pfam" id="PF00383">
    <property type="entry name" value="dCMP_cyt_deam_1"/>
    <property type="match status" value="1"/>
</dbReference>
<keyword evidence="6 12" id="KW-0686">Riboflavin biosynthesis</keyword>
<evidence type="ECO:0000313" key="17">
    <source>
        <dbReference type="EMBL" id="QCX38225.1"/>
    </source>
</evidence>
<dbReference type="InterPro" id="IPR004794">
    <property type="entry name" value="Eubact_RibD"/>
</dbReference>
<evidence type="ECO:0000256" key="4">
    <source>
        <dbReference type="ARBA" id="ARBA00005259"/>
    </source>
</evidence>
<dbReference type="Proteomes" id="UP000306229">
    <property type="component" value="Chromosome"/>
</dbReference>
<evidence type="ECO:0000256" key="12">
    <source>
        <dbReference type="PIRNR" id="PIRNR006769"/>
    </source>
</evidence>
<reference evidence="17 18" key="1">
    <citation type="submission" date="2019-05" db="EMBL/GenBank/DDBJ databases">
        <title>Algicella ahnfeltiae gen. nov., sp. nov., a novel marine bacterium of the family Flavobacteriaceae isolated from a red alga.</title>
        <authorList>
            <person name="Nedashkovskaya O.I."/>
            <person name="Kukhlevskiy A.D."/>
            <person name="Kim S.-G."/>
            <person name="Zhukova N.V."/>
            <person name="Mikhailov V.V."/>
        </authorList>
    </citation>
    <scope>NUCLEOTIDE SEQUENCE [LARGE SCALE GENOMIC DNA]</scope>
    <source>
        <strain evidence="17 18">10Alg115</strain>
    </source>
</reference>
<protein>
    <recommendedName>
        <fullName evidence="12">Riboflavin biosynthesis protein RibD</fullName>
    </recommendedName>
    <domain>
        <recommendedName>
            <fullName evidence="12">Diaminohydroxyphosphoribosylaminopyrimidine deaminase</fullName>
            <shortName evidence="12">DRAP deaminase</shortName>
            <ecNumber evidence="12">3.5.4.26</ecNumber>
        </recommendedName>
        <alternativeName>
            <fullName evidence="12">Riboflavin-specific deaminase</fullName>
        </alternativeName>
    </domain>
    <domain>
        <recommendedName>
            <fullName evidence="12">5-amino-6-(5-phosphoribosylamino)uracil reductase</fullName>
            <ecNumber evidence="12">1.1.1.193</ecNumber>
        </recommendedName>
        <alternativeName>
            <fullName evidence="12">HTP reductase</fullName>
        </alternativeName>
    </domain>
</protein>
<dbReference type="OrthoDB" id="9800865at2"/>
<proteinExistence type="inferred from homology"/>
<feature type="binding site" evidence="14">
    <location>
        <position position="289"/>
    </location>
    <ligand>
        <name>substrate</name>
    </ligand>
</feature>
<comment type="catalytic activity">
    <reaction evidence="12">
        <text>2,5-diamino-6-hydroxy-4-(5-phosphoribosylamino)-pyrimidine + H2O + H(+) = 5-amino-6-(5-phospho-D-ribosylamino)uracil + NH4(+)</text>
        <dbReference type="Rhea" id="RHEA:21868"/>
        <dbReference type="ChEBI" id="CHEBI:15377"/>
        <dbReference type="ChEBI" id="CHEBI:15378"/>
        <dbReference type="ChEBI" id="CHEBI:28938"/>
        <dbReference type="ChEBI" id="CHEBI:58453"/>
        <dbReference type="ChEBI" id="CHEBI:58614"/>
        <dbReference type="EC" id="3.5.4.26"/>
    </reaction>
</comment>
<comment type="function">
    <text evidence="1 12">Converts 2,5-diamino-6-(ribosylamino)-4(3h)-pyrimidinone 5'-phosphate into 5-amino-6-(ribosylamino)-2,4(1h,3h)-pyrimidinedione 5'-phosphate.</text>
</comment>
<feature type="binding site" evidence="15">
    <location>
        <position position="78"/>
    </location>
    <ligand>
        <name>Zn(2+)</name>
        <dbReference type="ChEBI" id="CHEBI:29105"/>
        <note>catalytic</note>
    </ligand>
</feature>
<evidence type="ECO:0000256" key="5">
    <source>
        <dbReference type="ARBA" id="ARBA00007417"/>
    </source>
</evidence>
<dbReference type="KEGG" id="fbe:FF125_07190"/>
<evidence type="ECO:0000256" key="13">
    <source>
        <dbReference type="PIRSR" id="PIRSR006769-1"/>
    </source>
</evidence>
<evidence type="ECO:0000256" key="7">
    <source>
        <dbReference type="ARBA" id="ARBA00022723"/>
    </source>
</evidence>
<evidence type="ECO:0000256" key="11">
    <source>
        <dbReference type="ARBA" id="ARBA00023268"/>
    </source>
</evidence>
<dbReference type="InterPro" id="IPR016193">
    <property type="entry name" value="Cytidine_deaminase-like"/>
</dbReference>
<dbReference type="GO" id="GO:0009231">
    <property type="term" value="P:riboflavin biosynthetic process"/>
    <property type="evidence" value="ECO:0007669"/>
    <property type="project" value="UniProtKB-UniPathway"/>
</dbReference>
<organism evidence="17 18">
    <name type="scientific">Aureibaculum algae</name>
    <dbReference type="NCBI Taxonomy" id="2584122"/>
    <lineage>
        <taxon>Bacteria</taxon>
        <taxon>Pseudomonadati</taxon>
        <taxon>Bacteroidota</taxon>
        <taxon>Flavobacteriia</taxon>
        <taxon>Flavobacteriales</taxon>
        <taxon>Flavobacteriaceae</taxon>
        <taxon>Aureibaculum</taxon>
    </lineage>
</organism>
<dbReference type="Pfam" id="PF01872">
    <property type="entry name" value="RibD_C"/>
    <property type="match status" value="1"/>
</dbReference>
<feature type="binding site" evidence="15">
    <location>
        <position position="51"/>
    </location>
    <ligand>
        <name>Zn(2+)</name>
        <dbReference type="ChEBI" id="CHEBI:29105"/>
        <note>catalytic</note>
    </ligand>
</feature>
<feature type="binding site" evidence="14">
    <location>
        <position position="211"/>
    </location>
    <ligand>
        <name>substrate</name>
    </ligand>
</feature>
<comment type="similarity">
    <text evidence="4 12">In the N-terminal section; belongs to the cytidine and deoxycytidylate deaminase family.</text>
</comment>
<dbReference type="EMBL" id="CP040749">
    <property type="protein sequence ID" value="QCX38225.1"/>
    <property type="molecule type" value="Genomic_DNA"/>
</dbReference>
<evidence type="ECO:0000256" key="3">
    <source>
        <dbReference type="ARBA" id="ARBA00004910"/>
    </source>
</evidence>
<dbReference type="CDD" id="cd01284">
    <property type="entry name" value="Riboflavin_deaminase-reductase"/>
    <property type="match status" value="1"/>
</dbReference>
<feature type="binding site" evidence="14">
    <location>
        <position position="177"/>
    </location>
    <ligand>
        <name>NADP(+)</name>
        <dbReference type="ChEBI" id="CHEBI:58349"/>
    </ligand>
</feature>
<sequence length="348" mass="39206">MKIHEKYIKRCLELAKNGLGLTRPNPMVGCVIICDDVIIGEGFTSPYGGNHAEVNAINSVVNKSKLQKSTLYVSLEPCNHFGKTPPCSDLIVKHKLQKVVVGCVDPFEAVAGKGIEKLRKSGCEVIVGVLENECIALNRRFFTFHNKRRPFIILKWAETSDGFIAPAKRVVKNEPVWITNRYSRQLVHKWRAEEPSILVGTNTVLQDNPKLDVRDWAGQNPLRLVLDRTLRIPDSCHVLDGVNKTIVFNEVKNREEESLVYCKIDFSENVPQQICDYLYQNEIQSVLVEGGAKTLQSFIDANLWDEARVFVGNSTFYEGVKAPYIKGVEISKKEIKSDALKILVPKVL</sequence>
<name>A0A5B7TNM6_9FLAO</name>
<dbReference type="UniPathway" id="UPA00275">
    <property type="reaction ID" value="UER00401"/>
</dbReference>
<evidence type="ECO:0000256" key="15">
    <source>
        <dbReference type="PIRSR" id="PIRSR006769-3"/>
    </source>
</evidence>